<feature type="transmembrane region" description="Helical" evidence="2">
    <location>
        <begin position="15"/>
        <end position="35"/>
    </location>
</feature>
<protein>
    <recommendedName>
        <fullName evidence="1">diguanylate cyclase</fullName>
        <ecNumber evidence="1">2.7.7.65</ecNumber>
    </recommendedName>
</protein>
<accession>A0ABY9FX24</accession>
<sequence>MDKWQSGIRFAKRMYYPRIAGTLLCSPIIFVSIVQFDQPKILIFALALNVLMWPHLAYRIARQAKDPYKTEILNLSFDSLFCGLWISSIGLNSFGSISMSAMVILNTIATGGVRFMRRGLLLQALGVFLYGIVFDISLQESPASSAWASLPLLAIYPMIVGFASYQLASELQKTKFTLKSLSVTDDLTGLLNRRYVNQALSDFAEESSRCMNSLLILMDIDNFKKINDSYGHDVGDKALCLLSETLKSSLRPDDVIARFGGDEFCIIMWDTSQDQAVKIISRIQCAFKRNSFDAFNESLSISAGISSWDSTLESASQWFIRADQLLYKAKINGRDRAEVN</sequence>
<dbReference type="EC" id="2.7.7.65" evidence="1"/>
<dbReference type="PANTHER" id="PTHR45138">
    <property type="entry name" value="REGULATORY COMPONENTS OF SENSORY TRANSDUCTION SYSTEM"/>
    <property type="match status" value="1"/>
</dbReference>
<feature type="transmembrane region" description="Helical" evidence="2">
    <location>
        <begin position="144"/>
        <end position="165"/>
    </location>
</feature>
<dbReference type="CDD" id="cd01949">
    <property type="entry name" value="GGDEF"/>
    <property type="match status" value="1"/>
</dbReference>
<dbReference type="EMBL" id="CP117450">
    <property type="protein sequence ID" value="WLH07892.1"/>
    <property type="molecule type" value="Genomic_DNA"/>
</dbReference>
<dbReference type="Pfam" id="PF00990">
    <property type="entry name" value="GGDEF"/>
    <property type="match status" value="1"/>
</dbReference>
<dbReference type="Proteomes" id="UP001236748">
    <property type="component" value="Chromosome"/>
</dbReference>
<evidence type="ECO:0000313" key="4">
    <source>
        <dbReference type="EMBL" id="WLH07892.1"/>
    </source>
</evidence>
<evidence type="ECO:0000256" key="1">
    <source>
        <dbReference type="ARBA" id="ARBA00012528"/>
    </source>
</evidence>
<keyword evidence="4" id="KW-0808">Transferase</keyword>
<dbReference type="NCBIfam" id="TIGR00254">
    <property type="entry name" value="GGDEF"/>
    <property type="match status" value="1"/>
</dbReference>
<keyword evidence="4" id="KW-0548">Nucleotidyltransferase</keyword>
<dbReference type="PANTHER" id="PTHR45138:SF24">
    <property type="entry name" value="DIGUANYLATE CYCLASE DGCC-RELATED"/>
    <property type="match status" value="1"/>
</dbReference>
<dbReference type="Gene3D" id="3.30.70.270">
    <property type="match status" value="1"/>
</dbReference>
<dbReference type="InterPro" id="IPR000160">
    <property type="entry name" value="GGDEF_dom"/>
</dbReference>
<keyword evidence="2" id="KW-0472">Membrane</keyword>
<proteinExistence type="predicted"/>
<evidence type="ECO:0000259" key="3">
    <source>
        <dbReference type="PROSITE" id="PS50887"/>
    </source>
</evidence>
<dbReference type="RefSeq" id="WP_160296675.1">
    <property type="nucleotide sequence ID" value="NZ_CP117450.1"/>
</dbReference>
<gene>
    <name evidence="4" type="ORF">PSH67_04355</name>
</gene>
<dbReference type="Pfam" id="PF05230">
    <property type="entry name" value="MASE2"/>
    <property type="match status" value="1"/>
</dbReference>
<feature type="domain" description="GGDEF" evidence="3">
    <location>
        <begin position="211"/>
        <end position="340"/>
    </location>
</feature>
<dbReference type="GO" id="GO:0052621">
    <property type="term" value="F:diguanylate cyclase activity"/>
    <property type="evidence" value="ECO:0007669"/>
    <property type="project" value="UniProtKB-EC"/>
</dbReference>
<reference evidence="4 5" key="1">
    <citation type="submission" date="2023-02" db="EMBL/GenBank/DDBJ databases">
        <title>Evolution of Hrp T3SS in non-pathogenic Pseudomonas fluorescens.</title>
        <authorList>
            <person name="Liao K."/>
            <person name="Wei H."/>
            <person name="Gu Y."/>
        </authorList>
    </citation>
    <scope>NUCLEOTIDE SEQUENCE [LARGE SCALE GENOMIC DNA]</scope>
    <source>
        <strain evidence="4 5">FP2043</strain>
    </source>
</reference>
<keyword evidence="5" id="KW-1185">Reference proteome</keyword>
<feature type="transmembrane region" description="Helical" evidence="2">
    <location>
        <begin position="41"/>
        <end position="60"/>
    </location>
</feature>
<dbReference type="InterPro" id="IPR007894">
    <property type="entry name" value="MASE2"/>
</dbReference>
<dbReference type="SMART" id="SM00267">
    <property type="entry name" value="GGDEF"/>
    <property type="match status" value="1"/>
</dbReference>
<dbReference type="SUPFAM" id="SSF55073">
    <property type="entry name" value="Nucleotide cyclase"/>
    <property type="match status" value="1"/>
</dbReference>
<evidence type="ECO:0000256" key="2">
    <source>
        <dbReference type="SAM" id="Phobius"/>
    </source>
</evidence>
<organism evidence="4 5">
    <name type="scientific">Pseudomonas lurida</name>
    <dbReference type="NCBI Taxonomy" id="244566"/>
    <lineage>
        <taxon>Bacteria</taxon>
        <taxon>Pseudomonadati</taxon>
        <taxon>Pseudomonadota</taxon>
        <taxon>Gammaproteobacteria</taxon>
        <taxon>Pseudomonadales</taxon>
        <taxon>Pseudomonadaceae</taxon>
        <taxon>Pseudomonas</taxon>
    </lineage>
</organism>
<name>A0ABY9FX24_9PSED</name>
<dbReference type="InterPro" id="IPR043128">
    <property type="entry name" value="Rev_trsase/Diguanyl_cyclase"/>
</dbReference>
<dbReference type="InterPro" id="IPR029787">
    <property type="entry name" value="Nucleotide_cyclase"/>
</dbReference>
<dbReference type="PROSITE" id="PS50887">
    <property type="entry name" value="GGDEF"/>
    <property type="match status" value="1"/>
</dbReference>
<dbReference type="InterPro" id="IPR050469">
    <property type="entry name" value="Diguanylate_Cyclase"/>
</dbReference>
<keyword evidence="2" id="KW-0812">Transmembrane</keyword>
<evidence type="ECO:0000313" key="5">
    <source>
        <dbReference type="Proteomes" id="UP001236748"/>
    </source>
</evidence>
<feature type="transmembrane region" description="Helical" evidence="2">
    <location>
        <begin position="120"/>
        <end position="138"/>
    </location>
</feature>
<keyword evidence="2" id="KW-1133">Transmembrane helix</keyword>